<accession>A0A2U8DZI2</accession>
<dbReference type="InterPro" id="IPR002686">
    <property type="entry name" value="Transposase_17"/>
</dbReference>
<dbReference type="GO" id="GO:0006313">
    <property type="term" value="P:DNA transposition"/>
    <property type="evidence" value="ECO:0007669"/>
    <property type="project" value="InterPro"/>
</dbReference>
<evidence type="ECO:0000313" key="3">
    <source>
        <dbReference type="Proteomes" id="UP000244896"/>
    </source>
</evidence>
<protein>
    <recommendedName>
        <fullName evidence="1">Transposase IS200-like domain-containing protein</fullName>
    </recommendedName>
</protein>
<dbReference type="Proteomes" id="UP000244896">
    <property type="component" value="Chromosome"/>
</dbReference>
<keyword evidence="3" id="KW-1185">Reference proteome</keyword>
<dbReference type="InterPro" id="IPR052715">
    <property type="entry name" value="RAYT_transposase"/>
</dbReference>
<name>A0A2U8DZI2_9BACT</name>
<gene>
    <name evidence="2" type="ORF">CKA38_00945</name>
</gene>
<proteinExistence type="predicted"/>
<dbReference type="KEGG" id="elut:CKA38_00945"/>
<sequence>MPFYSRRTSQLHVGRISISGARYFVTFATEGRRPWLNDALCRAHMIEVLKSGHNARRWMLLAVTCMPDHVHVLFELGVDVGVYANVGRCVARWKNLSRAKATRGDGWQRDFWEHRLRPDEMNEDYARYIYMNPYRAGLIECGDGGWDGTWMPEPRCFDFVEHLGPSGSPPVEWLGDLEKVADRDS</sequence>
<evidence type="ECO:0000259" key="1">
    <source>
        <dbReference type="SMART" id="SM01321"/>
    </source>
</evidence>
<dbReference type="OrthoDB" id="9794403at2"/>
<dbReference type="SMART" id="SM01321">
    <property type="entry name" value="Y1_Tnp"/>
    <property type="match status" value="1"/>
</dbReference>
<dbReference type="Pfam" id="PF01797">
    <property type="entry name" value="Y1_Tnp"/>
    <property type="match status" value="1"/>
</dbReference>
<organism evidence="2 3">
    <name type="scientific">Ereboglobus luteus</name>
    <dbReference type="NCBI Taxonomy" id="1796921"/>
    <lineage>
        <taxon>Bacteria</taxon>
        <taxon>Pseudomonadati</taxon>
        <taxon>Verrucomicrobiota</taxon>
        <taxon>Opitutia</taxon>
        <taxon>Opitutales</taxon>
        <taxon>Opitutaceae</taxon>
        <taxon>Ereboglobus</taxon>
    </lineage>
</organism>
<reference evidence="2 3" key="1">
    <citation type="journal article" date="2018" name="Syst. Appl. Microbiol.">
        <title>Ereboglobus luteus gen. nov. sp. nov. from cockroach guts, and new insights into the oxygen relationship of the genera Opitutus and Didymococcus (Verrucomicrobia: Opitutaceae).</title>
        <authorList>
            <person name="Tegtmeier D."/>
            <person name="Belitz A."/>
            <person name="Radek R."/>
            <person name="Heimerl T."/>
            <person name="Brune A."/>
        </authorList>
    </citation>
    <scope>NUCLEOTIDE SEQUENCE [LARGE SCALE GENOMIC DNA]</scope>
    <source>
        <strain evidence="2 3">Ho45</strain>
    </source>
</reference>
<dbReference type="AlphaFoldDB" id="A0A2U8DZI2"/>
<feature type="domain" description="Transposase IS200-like" evidence="1">
    <location>
        <begin position="18"/>
        <end position="132"/>
    </location>
</feature>
<dbReference type="InterPro" id="IPR036515">
    <property type="entry name" value="Transposase_17_sf"/>
</dbReference>
<dbReference type="EMBL" id="CP023004">
    <property type="protein sequence ID" value="AWI08018.1"/>
    <property type="molecule type" value="Genomic_DNA"/>
</dbReference>
<dbReference type="PANTHER" id="PTHR36966">
    <property type="entry name" value="REP-ASSOCIATED TYROSINE TRANSPOSASE"/>
    <property type="match status" value="1"/>
</dbReference>
<dbReference type="SUPFAM" id="SSF143422">
    <property type="entry name" value="Transposase IS200-like"/>
    <property type="match status" value="1"/>
</dbReference>
<dbReference type="Gene3D" id="3.30.70.1290">
    <property type="entry name" value="Transposase IS200-like"/>
    <property type="match status" value="1"/>
</dbReference>
<evidence type="ECO:0000313" key="2">
    <source>
        <dbReference type="EMBL" id="AWI08018.1"/>
    </source>
</evidence>
<dbReference type="GO" id="GO:0043565">
    <property type="term" value="F:sequence-specific DNA binding"/>
    <property type="evidence" value="ECO:0007669"/>
    <property type="project" value="TreeGrafter"/>
</dbReference>
<dbReference type="RefSeq" id="WP_108823826.1">
    <property type="nucleotide sequence ID" value="NZ_CP023004.1"/>
</dbReference>
<dbReference type="PANTHER" id="PTHR36966:SF1">
    <property type="entry name" value="REP-ASSOCIATED TYROSINE TRANSPOSASE"/>
    <property type="match status" value="1"/>
</dbReference>
<dbReference type="GO" id="GO:0004803">
    <property type="term" value="F:transposase activity"/>
    <property type="evidence" value="ECO:0007669"/>
    <property type="project" value="InterPro"/>
</dbReference>
<dbReference type="NCBIfam" id="NF047646">
    <property type="entry name" value="REP_Tyr_transpos"/>
    <property type="match status" value="1"/>
</dbReference>